<dbReference type="SUPFAM" id="SSF81324">
    <property type="entry name" value="Voltage-gated potassium channels"/>
    <property type="match status" value="1"/>
</dbReference>
<evidence type="ECO:0000256" key="7">
    <source>
        <dbReference type="ARBA" id="ARBA00023303"/>
    </source>
</evidence>
<evidence type="ECO:0000256" key="8">
    <source>
        <dbReference type="SAM" id="MobiDB-lite"/>
    </source>
</evidence>
<evidence type="ECO:0000313" key="11">
    <source>
        <dbReference type="EMBL" id="PVD32577.1"/>
    </source>
</evidence>
<proteinExistence type="predicted"/>
<dbReference type="Pfam" id="PF07885">
    <property type="entry name" value="Ion_trans_2"/>
    <property type="match status" value="1"/>
</dbReference>
<keyword evidence="3 9" id="KW-0812">Transmembrane</keyword>
<dbReference type="Proteomes" id="UP000245119">
    <property type="component" value="Linkage Group LG4"/>
</dbReference>
<evidence type="ECO:0000256" key="1">
    <source>
        <dbReference type="ARBA" id="ARBA00004141"/>
    </source>
</evidence>
<organism evidence="11 12">
    <name type="scientific">Pomacea canaliculata</name>
    <name type="common">Golden apple snail</name>
    <dbReference type="NCBI Taxonomy" id="400727"/>
    <lineage>
        <taxon>Eukaryota</taxon>
        <taxon>Metazoa</taxon>
        <taxon>Spiralia</taxon>
        <taxon>Lophotrochozoa</taxon>
        <taxon>Mollusca</taxon>
        <taxon>Gastropoda</taxon>
        <taxon>Caenogastropoda</taxon>
        <taxon>Architaenioglossa</taxon>
        <taxon>Ampullarioidea</taxon>
        <taxon>Ampullariidae</taxon>
        <taxon>Pomacea</taxon>
    </lineage>
</organism>
<evidence type="ECO:0000259" key="10">
    <source>
        <dbReference type="Pfam" id="PF07885"/>
    </source>
</evidence>
<name>A0A2T7PGN7_POMCA</name>
<evidence type="ECO:0000256" key="3">
    <source>
        <dbReference type="ARBA" id="ARBA00022692"/>
    </source>
</evidence>
<keyword evidence="6 9" id="KW-0472">Membrane</keyword>
<keyword evidence="7" id="KW-0407">Ion channel</keyword>
<dbReference type="GO" id="GO:0030322">
    <property type="term" value="P:stabilization of membrane potential"/>
    <property type="evidence" value="ECO:0007669"/>
    <property type="project" value="TreeGrafter"/>
</dbReference>
<keyword evidence="4 9" id="KW-1133">Transmembrane helix</keyword>
<feature type="transmembrane region" description="Helical" evidence="9">
    <location>
        <begin position="80"/>
        <end position="99"/>
    </location>
</feature>
<keyword evidence="12" id="KW-1185">Reference proteome</keyword>
<feature type="compositionally biased region" description="Basic and acidic residues" evidence="8">
    <location>
        <begin position="152"/>
        <end position="169"/>
    </location>
</feature>
<dbReference type="EMBL" id="PZQS01000004">
    <property type="protein sequence ID" value="PVD32577.1"/>
    <property type="molecule type" value="Genomic_DNA"/>
</dbReference>
<evidence type="ECO:0000256" key="4">
    <source>
        <dbReference type="ARBA" id="ARBA00022989"/>
    </source>
</evidence>
<dbReference type="GO" id="GO:0022841">
    <property type="term" value="F:potassium ion leak channel activity"/>
    <property type="evidence" value="ECO:0007669"/>
    <property type="project" value="TreeGrafter"/>
</dbReference>
<dbReference type="Gene3D" id="1.10.287.70">
    <property type="match status" value="1"/>
</dbReference>
<evidence type="ECO:0000313" key="12">
    <source>
        <dbReference type="Proteomes" id="UP000245119"/>
    </source>
</evidence>
<dbReference type="InterPro" id="IPR003280">
    <property type="entry name" value="2pore_dom_K_chnl"/>
</dbReference>
<comment type="subcellular location">
    <subcellularLocation>
        <location evidence="1">Membrane</location>
        <topology evidence="1">Multi-pass membrane protein</topology>
    </subcellularLocation>
</comment>
<reference evidence="11 12" key="1">
    <citation type="submission" date="2018-04" db="EMBL/GenBank/DDBJ databases">
        <title>The genome of golden apple snail Pomacea canaliculata provides insight into stress tolerance and invasive adaptation.</title>
        <authorList>
            <person name="Liu C."/>
            <person name="Liu B."/>
            <person name="Ren Y."/>
            <person name="Zhang Y."/>
            <person name="Wang H."/>
            <person name="Li S."/>
            <person name="Jiang F."/>
            <person name="Yin L."/>
            <person name="Zhang G."/>
            <person name="Qian W."/>
            <person name="Fan W."/>
        </authorList>
    </citation>
    <scope>NUCLEOTIDE SEQUENCE [LARGE SCALE GENOMIC DNA]</scope>
    <source>
        <strain evidence="11">SZHN2017</strain>
        <tissue evidence="11">Muscle</tissue>
    </source>
</reference>
<dbReference type="AlphaFoldDB" id="A0A2T7PGN7"/>
<evidence type="ECO:0000256" key="6">
    <source>
        <dbReference type="ARBA" id="ARBA00023136"/>
    </source>
</evidence>
<gene>
    <name evidence="11" type="ORF">C0Q70_08019</name>
</gene>
<feature type="region of interest" description="Disordered" evidence="8">
    <location>
        <begin position="136"/>
        <end position="169"/>
    </location>
</feature>
<dbReference type="OrthoDB" id="297496at2759"/>
<dbReference type="GO" id="GO:0005886">
    <property type="term" value="C:plasma membrane"/>
    <property type="evidence" value="ECO:0007669"/>
    <property type="project" value="TreeGrafter"/>
</dbReference>
<comment type="caution">
    <text evidence="11">The sequence shown here is derived from an EMBL/GenBank/DDBJ whole genome shotgun (WGS) entry which is preliminary data.</text>
</comment>
<accession>A0A2T7PGN7</accession>
<dbReference type="PANTHER" id="PTHR11003">
    <property type="entry name" value="POTASSIUM CHANNEL, SUBFAMILY K"/>
    <property type="match status" value="1"/>
</dbReference>
<evidence type="ECO:0000256" key="9">
    <source>
        <dbReference type="SAM" id="Phobius"/>
    </source>
</evidence>
<dbReference type="GO" id="GO:0015271">
    <property type="term" value="F:outward rectifier potassium channel activity"/>
    <property type="evidence" value="ECO:0007669"/>
    <property type="project" value="TreeGrafter"/>
</dbReference>
<dbReference type="InterPro" id="IPR013099">
    <property type="entry name" value="K_chnl_dom"/>
</dbReference>
<dbReference type="PANTHER" id="PTHR11003:SF291">
    <property type="entry name" value="IP11374P"/>
    <property type="match status" value="1"/>
</dbReference>
<evidence type="ECO:0000256" key="5">
    <source>
        <dbReference type="ARBA" id="ARBA00023065"/>
    </source>
</evidence>
<evidence type="ECO:0000256" key="2">
    <source>
        <dbReference type="ARBA" id="ARBA00022448"/>
    </source>
</evidence>
<keyword evidence="2" id="KW-0813">Transport</keyword>
<sequence length="188" mass="21861">MKKQNVRTLSLIVCTFTYLLVGAAVFDALESEFETENHKILLQKEEIYKSRYNITDHDFEDLRRNMIKLVPYKAGTQWKFAGAFYFALTVITTIGYLHLQNERQSAGEERKPEKSECRGRQPCVPERKCCQGGQRHKTIIDPNPGHNNHHHYTYEKEEDERRRGAEVKPSKKLKDVASCACVEDEIKL</sequence>
<keyword evidence="5" id="KW-0406">Ion transport</keyword>
<feature type="domain" description="Potassium channel" evidence="10">
    <location>
        <begin position="76"/>
        <end position="96"/>
    </location>
</feature>
<protein>
    <recommendedName>
        <fullName evidence="10">Potassium channel domain-containing protein</fullName>
    </recommendedName>
</protein>